<keyword evidence="3" id="KW-1003">Cell membrane</keyword>
<keyword evidence="2" id="KW-0813">Transport</keyword>
<evidence type="ECO:0000256" key="8">
    <source>
        <dbReference type="ARBA" id="ARBA00023136"/>
    </source>
</evidence>
<gene>
    <name evidence="13" type="ORF">FOY91_20260</name>
</gene>
<keyword evidence="5 11" id="KW-1133">Transmembrane helix</keyword>
<keyword evidence="6" id="KW-0915">Sodium</keyword>
<evidence type="ECO:0000256" key="4">
    <source>
        <dbReference type="ARBA" id="ARBA00022692"/>
    </source>
</evidence>
<feature type="transmembrane region" description="Helical" evidence="11">
    <location>
        <begin position="89"/>
        <end position="106"/>
    </location>
</feature>
<feature type="transmembrane region" description="Helical" evidence="11">
    <location>
        <begin position="243"/>
        <end position="267"/>
    </location>
</feature>
<comment type="subcellular location">
    <subcellularLocation>
        <location evidence="1">Cell membrane</location>
        <topology evidence="1">Multi-pass membrane protein</topology>
    </subcellularLocation>
</comment>
<feature type="transmembrane region" description="Helical" evidence="11">
    <location>
        <begin position="161"/>
        <end position="186"/>
    </location>
</feature>
<feature type="transmembrane region" description="Helical" evidence="11">
    <location>
        <begin position="207"/>
        <end position="231"/>
    </location>
</feature>
<keyword evidence="4 11" id="KW-0812">Transmembrane</keyword>
<dbReference type="Pfam" id="PF00999">
    <property type="entry name" value="Na_H_Exchanger"/>
    <property type="match status" value="1"/>
</dbReference>
<feature type="transmembrane region" description="Helical" evidence="11">
    <location>
        <begin position="127"/>
        <end position="149"/>
    </location>
</feature>
<name>A0A558QS41_9SPHN</name>
<evidence type="ECO:0000256" key="3">
    <source>
        <dbReference type="ARBA" id="ARBA00022475"/>
    </source>
</evidence>
<keyword evidence="14" id="KW-1185">Reference proteome</keyword>
<protein>
    <recommendedName>
        <fullName evidence="12">Cation/H+ exchanger transmembrane domain-containing protein</fullName>
    </recommendedName>
</protein>
<keyword evidence="9" id="KW-0739">Sodium transport</keyword>
<evidence type="ECO:0000256" key="1">
    <source>
        <dbReference type="ARBA" id="ARBA00004651"/>
    </source>
</evidence>
<evidence type="ECO:0000313" key="14">
    <source>
        <dbReference type="Proteomes" id="UP000318681"/>
    </source>
</evidence>
<dbReference type="EMBL" id="VNIM01000154">
    <property type="protein sequence ID" value="TVV69963.1"/>
    <property type="molecule type" value="Genomic_DNA"/>
</dbReference>
<dbReference type="GO" id="GO:0005886">
    <property type="term" value="C:plasma membrane"/>
    <property type="evidence" value="ECO:0007669"/>
    <property type="project" value="UniProtKB-SubCell"/>
</dbReference>
<evidence type="ECO:0000256" key="7">
    <source>
        <dbReference type="ARBA" id="ARBA00023065"/>
    </source>
</evidence>
<sequence>MGGGAPRGGEVRARRTRAKRNGGRVEIGRPAPCAVGGGYPVFPARTTGVGPATAAPPPRRYGEETGSQILVSLLIPFGAYLLAEHLHCSGILAAVAAGVTMTFAEISRQTMAATRMRRNSVWDTIQFTLNGIIFVLLGEQLPLILSGAVKTVRMTGHHEPWWLGLYVLAIVAGLAALRFGWVWASFRLTLLRERDKPGDSYRPNWRLVAAMSFAGVRGAITLAGVLTLPLVMTDGTPFPARDLAIFLATGVIVVSLGVASVGLPLLLRGLAMPPEPSRQAEEDRARVAAAEAAIAAVERAQHDLADGRADADMFVDSGARIMDVYRDRIASRSQQDRDIRAARTQDRIEQALRLAGLTAERDAIFRLARDRTIGSEVAQKLVRELDILETRYRG</sequence>
<dbReference type="OrthoDB" id="9809206at2"/>
<dbReference type="GO" id="GO:0015385">
    <property type="term" value="F:sodium:proton antiporter activity"/>
    <property type="evidence" value="ECO:0007669"/>
    <property type="project" value="InterPro"/>
</dbReference>
<accession>A0A558QS41</accession>
<dbReference type="GO" id="GO:0098719">
    <property type="term" value="P:sodium ion import across plasma membrane"/>
    <property type="evidence" value="ECO:0007669"/>
    <property type="project" value="TreeGrafter"/>
</dbReference>
<evidence type="ECO:0000256" key="9">
    <source>
        <dbReference type="ARBA" id="ARBA00023201"/>
    </source>
</evidence>
<reference evidence="13 14" key="1">
    <citation type="submission" date="2019-07" db="EMBL/GenBank/DDBJ databases">
        <title>Sphingomonas solaris sp. nov., isolated from a solar panel from Boston, Massachusetts.</title>
        <authorList>
            <person name="Tanner K."/>
            <person name="Pascual J."/>
            <person name="Mancuso C."/>
            <person name="Pereto J."/>
            <person name="Khalil A."/>
            <person name="Vilanova C."/>
        </authorList>
    </citation>
    <scope>NUCLEOTIDE SEQUENCE [LARGE SCALE GENOMIC DNA]</scope>
    <source>
        <strain evidence="13 14">R4DWN</strain>
    </source>
</reference>
<evidence type="ECO:0000259" key="12">
    <source>
        <dbReference type="Pfam" id="PF00999"/>
    </source>
</evidence>
<evidence type="ECO:0000256" key="2">
    <source>
        <dbReference type="ARBA" id="ARBA00022448"/>
    </source>
</evidence>
<dbReference type="GO" id="GO:0051453">
    <property type="term" value="P:regulation of intracellular pH"/>
    <property type="evidence" value="ECO:0007669"/>
    <property type="project" value="TreeGrafter"/>
</dbReference>
<evidence type="ECO:0000313" key="13">
    <source>
        <dbReference type="EMBL" id="TVV69963.1"/>
    </source>
</evidence>
<dbReference type="AlphaFoldDB" id="A0A558QS41"/>
<dbReference type="InterPro" id="IPR006153">
    <property type="entry name" value="Cation/H_exchanger_TM"/>
</dbReference>
<dbReference type="InterPro" id="IPR018422">
    <property type="entry name" value="Cation/H_exchanger_CPA1"/>
</dbReference>
<proteinExistence type="predicted"/>
<dbReference type="PANTHER" id="PTHR10110:SF86">
    <property type="entry name" value="SODIUM_HYDROGEN EXCHANGER 7"/>
    <property type="match status" value="1"/>
</dbReference>
<feature type="region of interest" description="Disordered" evidence="10">
    <location>
        <begin position="1"/>
        <end position="26"/>
    </location>
</feature>
<evidence type="ECO:0000256" key="5">
    <source>
        <dbReference type="ARBA" id="ARBA00022989"/>
    </source>
</evidence>
<dbReference type="GO" id="GO:0015386">
    <property type="term" value="F:potassium:proton antiporter activity"/>
    <property type="evidence" value="ECO:0007669"/>
    <property type="project" value="TreeGrafter"/>
</dbReference>
<feature type="domain" description="Cation/H+ exchanger transmembrane" evidence="12">
    <location>
        <begin position="65"/>
        <end position="268"/>
    </location>
</feature>
<comment type="caution">
    <text evidence="13">The sequence shown here is derived from an EMBL/GenBank/DDBJ whole genome shotgun (WGS) entry which is preliminary data.</text>
</comment>
<keyword evidence="7" id="KW-0406">Ion transport</keyword>
<evidence type="ECO:0000256" key="10">
    <source>
        <dbReference type="SAM" id="MobiDB-lite"/>
    </source>
</evidence>
<keyword evidence="8 11" id="KW-0472">Membrane</keyword>
<dbReference type="PANTHER" id="PTHR10110">
    <property type="entry name" value="SODIUM/HYDROGEN EXCHANGER"/>
    <property type="match status" value="1"/>
</dbReference>
<evidence type="ECO:0000256" key="6">
    <source>
        <dbReference type="ARBA" id="ARBA00023053"/>
    </source>
</evidence>
<organism evidence="13 14">
    <name type="scientific">Alterirhizorhabdus solaris</name>
    <dbReference type="NCBI Taxonomy" id="2529389"/>
    <lineage>
        <taxon>Bacteria</taxon>
        <taxon>Pseudomonadati</taxon>
        <taxon>Pseudomonadota</taxon>
        <taxon>Alphaproteobacteria</taxon>
        <taxon>Sphingomonadales</taxon>
        <taxon>Rhizorhabdaceae</taxon>
        <taxon>Alterirhizorhabdus</taxon>
    </lineage>
</organism>
<evidence type="ECO:0000256" key="11">
    <source>
        <dbReference type="SAM" id="Phobius"/>
    </source>
</evidence>
<dbReference type="Proteomes" id="UP000318681">
    <property type="component" value="Unassembled WGS sequence"/>
</dbReference>